<dbReference type="InterPro" id="IPR003593">
    <property type="entry name" value="AAA+_ATPase"/>
</dbReference>
<dbReference type="InterPro" id="IPR003439">
    <property type="entry name" value="ABC_transporter-like_ATP-bd"/>
</dbReference>
<dbReference type="InterPro" id="IPR051309">
    <property type="entry name" value="ABCF_ATPase"/>
</dbReference>
<evidence type="ECO:0000313" key="4">
    <source>
        <dbReference type="EMBL" id="ERL64093.1"/>
    </source>
</evidence>
<dbReference type="STRING" id="1231336.L248_1626"/>
<dbReference type="Pfam" id="PF12848">
    <property type="entry name" value="ABC_tran_Xtn"/>
    <property type="match status" value="1"/>
</dbReference>
<dbReference type="PROSITE" id="PS50893">
    <property type="entry name" value="ABC_TRANSPORTER_2"/>
    <property type="match status" value="2"/>
</dbReference>
<reference evidence="5" key="1">
    <citation type="journal article" date="2013" name="Genome Announc.">
        <title>Whole-Genome Sequencing of Lactobacillus shenzhenensis Strain LY-73T.</title>
        <authorList>
            <person name="Lin Z."/>
            <person name="Liu Z."/>
            <person name="Yang R."/>
            <person name="Zou Y."/>
            <person name="Wan D."/>
            <person name="Chen J."/>
            <person name="Guo M."/>
            <person name="Zhao J."/>
            <person name="Fang C."/>
            <person name="Yang R."/>
            <person name="Liu F."/>
        </authorList>
    </citation>
    <scope>NUCLEOTIDE SEQUENCE [LARGE SCALE GENOMIC DNA]</scope>
    <source>
        <strain evidence="5">LY-73</strain>
    </source>
</reference>
<keyword evidence="2" id="KW-0067">ATP-binding</keyword>
<dbReference type="PANTHER" id="PTHR42855:SF2">
    <property type="entry name" value="DRUG RESISTANCE ABC TRANSPORTER,ATP-BINDING PROTEIN"/>
    <property type="match status" value="1"/>
</dbReference>
<gene>
    <name evidence="4" type="ORF">L248_1626</name>
</gene>
<accession>U4TQB2</accession>
<proteinExistence type="predicted"/>
<dbReference type="GO" id="GO:0005524">
    <property type="term" value="F:ATP binding"/>
    <property type="evidence" value="ECO:0007669"/>
    <property type="project" value="UniProtKB-KW"/>
</dbReference>
<dbReference type="PROSITE" id="PS00211">
    <property type="entry name" value="ABC_TRANSPORTER_1"/>
    <property type="match status" value="1"/>
</dbReference>
<dbReference type="InterPro" id="IPR027417">
    <property type="entry name" value="P-loop_NTPase"/>
</dbReference>
<feature type="domain" description="ABC transporter" evidence="3">
    <location>
        <begin position="339"/>
        <end position="533"/>
    </location>
</feature>
<dbReference type="HOGENOM" id="CLU_000604_36_0_9"/>
<dbReference type="AlphaFoldDB" id="U4TQB2"/>
<dbReference type="SMART" id="SM00382">
    <property type="entry name" value="AAA"/>
    <property type="match status" value="2"/>
</dbReference>
<dbReference type="GO" id="GO:0016887">
    <property type="term" value="F:ATP hydrolysis activity"/>
    <property type="evidence" value="ECO:0007669"/>
    <property type="project" value="InterPro"/>
</dbReference>
<dbReference type="InterPro" id="IPR017871">
    <property type="entry name" value="ABC_transporter-like_CS"/>
</dbReference>
<evidence type="ECO:0000256" key="1">
    <source>
        <dbReference type="ARBA" id="ARBA00022741"/>
    </source>
</evidence>
<evidence type="ECO:0000256" key="2">
    <source>
        <dbReference type="ARBA" id="ARBA00022840"/>
    </source>
</evidence>
<dbReference type="Pfam" id="PF00005">
    <property type="entry name" value="ABC_tran"/>
    <property type="match status" value="2"/>
</dbReference>
<dbReference type="CDD" id="cd03221">
    <property type="entry name" value="ABCF_EF-3"/>
    <property type="match status" value="2"/>
</dbReference>
<protein>
    <submittedName>
        <fullName evidence="4">ABC transporter F family member 4</fullName>
    </submittedName>
</protein>
<dbReference type="FunFam" id="3.40.50.300:FF:000011">
    <property type="entry name" value="Putative ABC transporter ATP-binding component"/>
    <property type="match status" value="1"/>
</dbReference>
<dbReference type="InterPro" id="IPR032781">
    <property type="entry name" value="ABC_tran_Xtn"/>
</dbReference>
<keyword evidence="1" id="KW-0547">Nucleotide-binding</keyword>
<name>U4TQB2_9LACO</name>
<dbReference type="EMBL" id="KI271605">
    <property type="protein sequence ID" value="ERL64093.1"/>
    <property type="molecule type" value="Genomic_DNA"/>
</dbReference>
<feature type="domain" description="ABC transporter" evidence="3">
    <location>
        <begin position="14"/>
        <end position="266"/>
    </location>
</feature>
<dbReference type="Gene3D" id="3.40.50.300">
    <property type="entry name" value="P-loop containing nucleotide triphosphate hydrolases"/>
    <property type="match status" value="2"/>
</dbReference>
<sequence>MRSPALNKEKNMFLQASQITKSFDHEALFTDISLRLAATDRVALVGANGTGKSTLMNILLGSETPDSGVVSRAKDATIAHLNQQLITSPETVTTFLGASQPALTQLQAALHHCEDQMSATPTDLDKVLARYADLQQQFEEQGGYAFADRINTVMKGLALWPLRDSVVDQLSGGERMRVALAQLLLSDAAFFLLDEPTNHLDTDGIEWLEQFLLKGQAGYLVISHDRLFLDRVTTQTWEIEDGELVTYPGSYSHYVTLKAERIAQIQKDHDLQAKAIRKLKLQIRQYRQWGNESQNEKFFRKAKELEKRLAKIQVVTVPQPPRQRLHDVQTAGRSGNEVVIARNLSQAVGERVLFHDASFCLRRGARVAITGANGTGKTTLVKTMLGELAPASGTIRLGASVHVGYLPQNPQFADPQQRLLAYVLTFMPNEQAARQALARFGFYADDVARRLQDLSGGERIRLTLLQLFQKKINLLILDEPTNHLDIAAREEIEALLLDYTETLLIVSHDRYMLHKLCDQELHIADQTMTVRKWDK</sequence>
<dbReference type="Proteomes" id="UP000030647">
    <property type="component" value="Unassembled WGS sequence"/>
</dbReference>
<dbReference type="PANTHER" id="PTHR42855">
    <property type="entry name" value="ABC TRANSPORTER ATP-BINDING SUBUNIT"/>
    <property type="match status" value="1"/>
</dbReference>
<dbReference type="eggNOG" id="COG0488">
    <property type="taxonomic scope" value="Bacteria"/>
</dbReference>
<evidence type="ECO:0000259" key="3">
    <source>
        <dbReference type="PROSITE" id="PS50893"/>
    </source>
</evidence>
<keyword evidence="5" id="KW-1185">Reference proteome</keyword>
<dbReference type="NCBIfam" id="NF000355">
    <property type="entry name" value="ribo_prot_ABC_F"/>
    <property type="match status" value="1"/>
</dbReference>
<dbReference type="SUPFAM" id="SSF52540">
    <property type="entry name" value="P-loop containing nucleoside triphosphate hydrolases"/>
    <property type="match status" value="2"/>
</dbReference>
<evidence type="ECO:0000313" key="5">
    <source>
        <dbReference type="Proteomes" id="UP000030647"/>
    </source>
</evidence>
<organism evidence="4 5">
    <name type="scientific">Schleiferilactobacillus shenzhenensis LY-73</name>
    <dbReference type="NCBI Taxonomy" id="1231336"/>
    <lineage>
        <taxon>Bacteria</taxon>
        <taxon>Bacillati</taxon>
        <taxon>Bacillota</taxon>
        <taxon>Bacilli</taxon>
        <taxon>Lactobacillales</taxon>
        <taxon>Lactobacillaceae</taxon>
        <taxon>Schleiferilactobacillus</taxon>
    </lineage>
</organism>